<dbReference type="OrthoDB" id="2104739at2759"/>
<dbReference type="STRING" id="1081102.A0A167VLN2"/>
<evidence type="ECO:0000313" key="2">
    <source>
        <dbReference type="EMBL" id="OAA62763.1"/>
    </source>
</evidence>
<evidence type="ECO:0000313" key="3">
    <source>
        <dbReference type="Proteomes" id="UP000076874"/>
    </source>
</evidence>
<dbReference type="InterPro" id="IPR003615">
    <property type="entry name" value="HNH_nuc"/>
</dbReference>
<dbReference type="Proteomes" id="UP000076874">
    <property type="component" value="Unassembled WGS sequence"/>
</dbReference>
<proteinExistence type="predicted"/>
<comment type="caution">
    <text evidence="2">The sequence shown here is derived from an EMBL/GenBank/DDBJ whole genome shotgun (WGS) entry which is preliminary data.</text>
</comment>
<accession>A0A167VLN2</accession>
<keyword evidence="3" id="KW-1185">Reference proteome</keyword>
<dbReference type="AlphaFoldDB" id="A0A167VLN2"/>
<reference evidence="2 3" key="1">
    <citation type="journal article" date="2016" name="Genome Biol. Evol.">
        <title>Divergent and convergent evolution of fungal pathogenicity.</title>
        <authorList>
            <person name="Shang Y."/>
            <person name="Xiao G."/>
            <person name="Zheng P."/>
            <person name="Cen K."/>
            <person name="Zhan S."/>
            <person name="Wang C."/>
        </authorList>
    </citation>
    <scope>NUCLEOTIDE SEQUENCE [LARGE SCALE GENOMIC DNA]</scope>
    <source>
        <strain evidence="2 3">RCEF 264</strain>
    </source>
</reference>
<feature type="domain" description="HNH nuclease" evidence="1">
    <location>
        <begin position="155"/>
        <end position="261"/>
    </location>
</feature>
<organism evidence="2 3">
    <name type="scientific">Niveomyces insectorum RCEF 264</name>
    <dbReference type="NCBI Taxonomy" id="1081102"/>
    <lineage>
        <taxon>Eukaryota</taxon>
        <taxon>Fungi</taxon>
        <taxon>Dikarya</taxon>
        <taxon>Ascomycota</taxon>
        <taxon>Pezizomycotina</taxon>
        <taxon>Sordariomycetes</taxon>
        <taxon>Hypocreomycetidae</taxon>
        <taxon>Hypocreales</taxon>
        <taxon>Cordycipitaceae</taxon>
        <taxon>Niveomyces</taxon>
    </lineage>
</organism>
<protein>
    <recommendedName>
        <fullName evidence="1">HNH nuclease domain-containing protein</fullName>
    </recommendedName>
</protein>
<dbReference type="Pfam" id="PF13391">
    <property type="entry name" value="HNH_2"/>
    <property type="match status" value="1"/>
</dbReference>
<name>A0A167VLN2_9HYPO</name>
<dbReference type="EMBL" id="AZHD01000006">
    <property type="protein sequence ID" value="OAA62763.1"/>
    <property type="molecule type" value="Genomic_DNA"/>
</dbReference>
<sequence length="363" mass="39912">MVMMADSHSATMHRHQSSLEHVLDFSRVASVFENDEQRQHAEALLALLLNRLDGEEGLSTPFLRVEMVRLIMQIDMAADSDSIDVAPLAAKVIDFTDYLIANFFLPLKASSAKTPQPTPANLSVPSLSSEKILPGSAARVATLRRDCLIRDKHRCVITRMFDEGEAVERIKMHGNSAADDEGGAFGGVASLQVAHILPHSLMSLEGDSEIQTARRNALAVLDMFDVGVRHLIEGTNIDRPTNAITLSADYHSRFGLFRTFFEATDVPHTYRISSLLPDVVRYPPQPLTRTLFLSENSTIDPPLPRLFAVHAAVSRILHMTGAGYYCDKILRDTEELAIKADGSTNLAALTALRLGGWWNGVVA</sequence>
<gene>
    <name evidence="2" type="ORF">SPI_04303</name>
</gene>
<evidence type="ECO:0000259" key="1">
    <source>
        <dbReference type="Pfam" id="PF13391"/>
    </source>
</evidence>